<sequence length="595" mass="69067">MKASMGIKEIDFAILHDKIKEQVISAMENSDRIKSKKCMQMFLKQLDTEVEVAYCELCDELLKQLQDMKNKRQAAKNDALRVYNDSMNKLFQDASQSPIEDLKLESRHQYAECEAENVLKSFFEDLHSNYRVEDEEQIILMELSEEILHRLNSFQENNQLRWDKFESECRNNLAAIKEHYATTLRSAIEESFDEEEFAQRVAEAKSYSKSSLRQGVDTNLAKPDFFESLQQELCKYLEIQFDNSLQVFTMKQEEDKIQVRAAFAECKNYYNDEMDKITKEQDWYPPEVLEQKSQEKMDDAVERCKDEVELTDHQEKQLREHIKNLFVKYWNDNLKRYPRDSYSVGIDLGRDRNSNDEFKKRKAFARLGRIRHYCEQQKRLLSSANRIVISIDRIDDNYDLEVDFTRELFEDLNMARFQECINLMRDTLKESKLDKANIDDIVLVGGSTRIPKIREMIREFFNNRALNIRINPDEAVARGAAVQAALLNGKQALDLAAKLTVSDVAPLSVGVEVVSGALSVVIPKNTTVPCMRRKFLLSNIPKARRGEQPIDINMSVDAEGILHVQAVSRKGRSTNSIDIETYNGRMTNSDISKAR</sequence>
<dbReference type="EMBL" id="CAJVCH010127917">
    <property type="protein sequence ID" value="CAG7725874.1"/>
    <property type="molecule type" value="Genomic_DNA"/>
</dbReference>
<keyword evidence="6" id="KW-1185">Reference proteome</keyword>
<dbReference type="PANTHER" id="PTHR19375">
    <property type="entry name" value="HEAT SHOCK PROTEIN 70KDA"/>
    <property type="match status" value="1"/>
</dbReference>
<dbReference type="AlphaFoldDB" id="A0A8J2JXE7"/>
<organism evidence="5 6">
    <name type="scientific">Allacma fusca</name>
    <dbReference type="NCBI Taxonomy" id="39272"/>
    <lineage>
        <taxon>Eukaryota</taxon>
        <taxon>Metazoa</taxon>
        <taxon>Ecdysozoa</taxon>
        <taxon>Arthropoda</taxon>
        <taxon>Hexapoda</taxon>
        <taxon>Collembola</taxon>
        <taxon>Symphypleona</taxon>
        <taxon>Sminthuridae</taxon>
        <taxon>Allacma</taxon>
    </lineage>
</organism>
<keyword evidence="3 4" id="KW-0067">ATP-binding</keyword>
<reference evidence="5" key="1">
    <citation type="submission" date="2021-06" db="EMBL/GenBank/DDBJ databases">
        <authorList>
            <person name="Hodson N. C."/>
            <person name="Mongue J. A."/>
            <person name="Jaron S. K."/>
        </authorList>
    </citation>
    <scope>NUCLEOTIDE SEQUENCE</scope>
</reference>
<dbReference type="InterPro" id="IPR013126">
    <property type="entry name" value="Hsp_70_fam"/>
</dbReference>
<dbReference type="Pfam" id="PF00012">
    <property type="entry name" value="HSP70"/>
    <property type="match status" value="2"/>
</dbReference>
<evidence type="ECO:0000313" key="5">
    <source>
        <dbReference type="EMBL" id="CAG7725874.1"/>
    </source>
</evidence>
<evidence type="ECO:0000313" key="6">
    <source>
        <dbReference type="Proteomes" id="UP000708208"/>
    </source>
</evidence>
<comment type="similarity">
    <text evidence="1 4">Belongs to the heat shock protein 70 family.</text>
</comment>
<evidence type="ECO:0000256" key="1">
    <source>
        <dbReference type="ARBA" id="ARBA00007381"/>
    </source>
</evidence>
<protein>
    <submittedName>
        <fullName evidence="5">Uncharacterized protein</fullName>
    </submittedName>
</protein>
<dbReference type="InterPro" id="IPR018181">
    <property type="entry name" value="Heat_shock_70_CS"/>
</dbReference>
<accession>A0A8J2JXE7</accession>
<gene>
    <name evidence="5" type="ORF">AFUS01_LOCUS14814</name>
</gene>
<proteinExistence type="inferred from homology"/>
<comment type="caution">
    <text evidence="5">The sequence shown here is derived from an EMBL/GenBank/DDBJ whole genome shotgun (WGS) entry which is preliminary data.</text>
</comment>
<evidence type="ECO:0000256" key="3">
    <source>
        <dbReference type="ARBA" id="ARBA00022840"/>
    </source>
</evidence>
<evidence type="ECO:0000256" key="2">
    <source>
        <dbReference type="ARBA" id="ARBA00022741"/>
    </source>
</evidence>
<keyword evidence="2 4" id="KW-0547">Nucleotide-binding</keyword>
<name>A0A8J2JXE7_9HEXA</name>
<dbReference type="Proteomes" id="UP000708208">
    <property type="component" value="Unassembled WGS sequence"/>
</dbReference>
<dbReference type="GO" id="GO:0140662">
    <property type="term" value="F:ATP-dependent protein folding chaperone"/>
    <property type="evidence" value="ECO:0007669"/>
    <property type="project" value="InterPro"/>
</dbReference>
<dbReference type="PROSITE" id="PS01036">
    <property type="entry name" value="HSP70_3"/>
    <property type="match status" value="1"/>
</dbReference>
<dbReference type="GO" id="GO:0005524">
    <property type="term" value="F:ATP binding"/>
    <property type="evidence" value="ECO:0007669"/>
    <property type="project" value="UniProtKB-KW"/>
</dbReference>
<feature type="non-terminal residue" evidence="5">
    <location>
        <position position="1"/>
    </location>
</feature>
<evidence type="ECO:0000256" key="4">
    <source>
        <dbReference type="RuleBase" id="RU003322"/>
    </source>
</evidence>